<name>A0A852RD33_9MICO</name>
<accession>A0A852RD33</accession>
<dbReference type="InterPro" id="IPR047057">
    <property type="entry name" value="MerR_fam"/>
</dbReference>
<dbReference type="Pfam" id="PF07739">
    <property type="entry name" value="TipAS"/>
    <property type="match status" value="1"/>
</dbReference>
<evidence type="ECO:0000256" key="1">
    <source>
        <dbReference type="ARBA" id="ARBA00022491"/>
    </source>
</evidence>
<evidence type="ECO:0000313" key="7">
    <source>
        <dbReference type="Proteomes" id="UP000586095"/>
    </source>
</evidence>
<keyword evidence="2" id="KW-0805">Transcription regulation</keyword>
<dbReference type="SMART" id="SM00422">
    <property type="entry name" value="HTH_MERR"/>
    <property type="match status" value="1"/>
</dbReference>
<protein>
    <submittedName>
        <fullName evidence="6">DNA-binding transcriptional MerR regulator</fullName>
    </submittedName>
</protein>
<organism evidence="6 7">
    <name type="scientific">Leucobacter aridicollis</name>
    <dbReference type="NCBI Taxonomy" id="283878"/>
    <lineage>
        <taxon>Bacteria</taxon>
        <taxon>Bacillati</taxon>
        <taxon>Actinomycetota</taxon>
        <taxon>Actinomycetes</taxon>
        <taxon>Micrococcales</taxon>
        <taxon>Microbacteriaceae</taxon>
        <taxon>Leucobacter</taxon>
    </lineage>
</organism>
<dbReference type="Proteomes" id="UP000586095">
    <property type="component" value="Unassembled WGS sequence"/>
</dbReference>
<evidence type="ECO:0000313" key="6">
    <source>
        <dbReference type="EMBL" id="NYD28319.1"/>
    </source>
</evidence>
<dbReference type="PANTHER" id="PTHR30204:SF69">
    <property type="entry name" value="MERR-FAMILY TRANSCRIPTIONAL REGULATOR"/>
    <property type="match status" value="1"/>
</dbReference>
<dbReference type="SUPFAM" id="SSF89082">
    <property type="entry name" value="Antibiotic binding domain of TipA-like multidrug resistance regulators"/>
    <property type="match status" value="1"/>
</dbReference>
<keyword evidence="4" id="KW-0804">Transcription</keyword>
<dbReference type="Gene3D" id="1.10.1660.10">
    <property type="match status" value="1"/>
</dbReference>
<dbReference type="InterPro" id="IPR036244">
    <property type="entry name" value="TipA-like_antibiotic-bd"/>
</dbReference>
<dbReference type="Pfam" id="PF13411">
    <property type="entry name" value="MerR_1"/>
    <property type="match status" value="1"/>
</dbReference>
<sequence length="274" mass="29724">MSEEVETAVEYSIQEIARAAGTTSRTLRHYDAIGLVRPARVGRNGYRYYSDRSLVRLQRVLLLRDLGLGLDRVAEVLAAQDAGSGAGESADAVALAEARVLGVHLDLLEQERARVDRQIGAVRRTIAALTTPHEGNGLMAANMFDGFDHTKHKDEVIERWGENAYAASDSWWRSMSAEQQQGWQDQVAALNADWVAAATDGEDPASERAQALARRHVEWLRGVPGAPAGDAFAAYVRGLGEMYVADERFAAHYGGVSGATLVRDALHALLDGDA</sequence>
<dbReference type="PROSITE" id="PS50937">
    <property type="entry name" value="HTH_MERR_2"/>
    <property type="match status" value="1"/>
</dbReference>
<comment type="caution">
    <text evidence="6">The sequence shown here is derived from an EMBL/GenBank/DDBJ whole genome shotgun (WGS) entry which is preliminary data.</text>
</comment>
<evidence type="ECO:0000256" key="2">
    <source>
        <dbReference type="ARBA" id="ARBA00023015"/>
    </source>
</evidence>
<evidence type="ECO:0000259" key="5">
    <source>
        <dbReference type="PROSITE" id="PS50937"/>
    </source>
</evidence>
<dbReference type="SUPFAM" id="SSF46955">
    <property type="entry name" value="Putative DNA-binding domain"/>
    <property type="match status" value="1"/>
</dbReference>
<gene>
    <name evidence="6" type="ORF">BJ960_003122</name>
</gene>
<dbReference type="PRINTS" id="PR00040">
    <property type="entry name" value="HTHMERR"/>
</dbReference>
<dbReference type="AlphaFoldDB" id="A0A852RD33"/>
<dbReference type="GO" id="GO:0003700">
    <property type="term" value="F:DNA-binding transcription factor activity"/>
    <property type="evidence" value="ECO:0007669"/>
    <property type="project" value="InterPro"/>
</dbReference>
<evidence type="ECO:0000256" key="4">
    <source>
        <dbReference type="ARBA" id="ARBA00023163"/>
    </source>
</evidence>
<dbReference type="InterPro" id="IPR012925">
    <property type="entry name" value="TipAS_dom"/>
</dbReference>
<dbReference type="InterPro" id="IPR009061">
    <property type="entry name" value="DNA-bd_dom_put_sf"/>
</dbReference>
<keyword evidence="1" id="KW-0678">Repressor</keyword>
<feature type="domain" description="HTH merR-type" evidence="5">
    <location>
        <begin position="10"/>
        <end position="79"/>
    </location>
</feature>
<evidence type="ECO:0000256" key="3">
    <source>
        <dbReference type="ARBA" id="ARBA00023125"/>
    </source>
</evidence>
<proteinExistence type="predicted"/>
<keyword evidence="3 6" id="KW-0238">DNA-binding</keyword>
<dbReference type="InterPro" id="IPR000551">
    <property type="entry name" value="MerR-type_HTH_dom"/>
</dbReference>
<dbReference type="GO" id="GO:0003677">
    <property type="term" value="F:DNA binding"/>
    <property type="evidence" value="ECO:0007669"/>
    <property type="project" value="UniProtKB-KW"/>
</dbReference>
<dbReference type="EMBL" id="JACCBD010000001">
    <property type="protein sequence ID" value="NYD28319.1"/>
    <property type="molecule type" value="Genomic_DNA"/>
</dbReference>
<dbReference type="PANTHER" id="PTHR30204">
    <property type="entry name" value="REDOX-CYCLING DRUG-SENSING TRANSCRIPTIONAL ACTIVATOR SOXR"/>
    <property type="match status" value="1"/>
</dbReference>
<keyword evidence="7" id="KW-1185">Reference proteome</keyword>
<reference evidence="6 7" key="1">
    <citation type="submission" date="2020-07" db="EMBL/GenBank/DDBJ databases">
        <title>Sequencing the genomes of 1000 actinobacteria strains.</title>
        <authorList>
            <person name="Klenk H.-P."/>
        </authorList>
    </citation>
    <scope>NUCLEOTIDE SEQUENCE [LARGE SCALE GENOMIC DNA]</scope>
    <source>
        <strain evidence="6 7">DSM 17380</strain>
    </source>
</reference>
<dbReference type="Gene3D" id="1.10.490.50">
    <property type="entry name" value="Antibiotic binding domain of TipA-like multidrug resistance regulators"/>
    <property type="match status" value="1"/>
</dbReference>